<comment type="caution">
    <text evidence="4">The sequence shown here is derived from an EMBL/GenBank/DDBJ whole genome shotgun (WGS) entry which is preliminary data.</text>
</comment>
<proteinExistence type="predicted"/>
<dbReference type="RefSeq" id="WP_132525432.1">
    <property type="nucleotide sequence ID" value="NZ_SMFV01000001.1"/>
</dbReference>
<feature type="transmembrane region" description="Helical" evidence="2">
    <location>
        <begin position="138"/>
        <end position="160"/>
    </location>
</feature>
<name>A0A4R1GIC7_9BACT</name>
<evidence type="ECO:0000259" key="3">
    <source>
        <dbReference type="Pfam" id="PF05036"/>
    </source>
</evidence>
<dbReference type="AlphaFoldDB" id="A0A4R1GIC7"/>
<dbReference type="GO" id="GO:0042834">
    <property type="term" value="F:peptidoglycan binding"/>
    <property type="evidence" value="ECO:0007669"/>
    <property type="project" value="InterPro"/>
</dbReference>
<keyword evidence="5" id="KW-1185">Reference proteome</keyword>
<organism evidence="4 5">
    <name type="scientific">Phorcysia thermohydrogeniphila</name>
    <dbReference type="NCBI Taxonomy" id="936138"/>
    <lineage>
        <taxon>Bacteria</taxon>
        <taxon>Pseudomonadati</taxon>
        <taxon>Aquificota</taxon>
        <taxon>Aquificia</taxon>
        <taxon>Desulfurobacteriales</taxon>
        <taxon>Desulfurobacteriaceae</taxon>
        <taxon>Phorcysia</taxon>
    </lineage>
</organism>
<dbReference type="EMBL" id="SMFV01000001">
    <property type="protein sequence ID" value="TCK06675.1"/>
    <property type="molecule type" value="Genomic_DNA"/>
</dbReference>
<feature type="compositionally biased region" description="Basic and acidic residues" evidence="1">
    <location>
        <begin position="237"/>
        <end position="249"/>
    </location>
</feature>
<accession>A0A4R1GIC7</accession>
<feature type="domain" description="SPOR" evidence="3">
    <location>
        <begin position="299"/>
        <end position="364"/>
    </location>
</feature>
<feature type="region of interest" description="Disordered" evidence="1">
    <location>
        <begin position="176"/>
        <end position="203"/>
    </location>
</feature>
<dbReference type="Pfam" id="PF05036">
    <property type="entry name" value="SPOR"/>
    <property type="match status" value="1"/>
</dbReference>
<evidence type="ECO:0000256" key="2">
    <source>
        <dbReference type="SAM" id="Phobius"/>
    </source>
</evidence>
<gene>
    <name evidence="4" type="ORF">CLV27_0481</name>
</gene>
<keyword evidence="2" id="KW-0472">Membrane</keyword>
<dbReference type="InterPro" id="IPR007730">
    <property type="entry name" value="SPOR-like_dom"/>
</dbReference>
<sequence length="377" mass="43733">MGEERFQGTRINAYIRVDDGQYRVRELGIEGVILEGRIPALVEGKSKRVTLTVPFDGQNQLEIKGLKLVCSYGNGETVCYFRELSKSQNEAIKMLLRECNWKRLVPSEKEFMNYTKEERTRELLLSFIEEERKKKLRLLSYTLAVALGLLIVAVFFKLFVLPLRPVGKPLEVAEVNQKEVSQSTSESQTEQTETEEIPDTIEGLPEDLVVSKVEWNNINTMGKVPPYFNPVNPSESAPKETVAKEEQKEQTLVSTKETLQAPPLKEQKQEVNEEKEEKETIEKEEEMEKPQLSESEDYICIQVASDRKPSWLLKVSEELKAFPYVRVEKIGNAYTLRVGFFKEREEAKKVLREIKKRYPRAFMRTCAYRPKRWVHSE</sequence>
<keyword evidence="2" id="KW-0812">Transmembrane</keyword>
<dbReference type="Proteomes" id="UP000295777">
    <property type="component" value="Unassembled WGS sequence"/>
</dbReference>
<evidence type="ECO:0000256" key="1">
    <source>
        <dbReference type="SAM" id="MobiDB-lite"/>
    </source>
</evidence>
<evidence type="ECO:0000313" key="5">
    <source>
        <dbReference type="Proteomes" id="UP000295777"/>
    </source>
</evidence>
<feature type="region of interest" description="Disordered" evidence="1">
    <location>
        <begin position="229"/>
        <end position="289"/>
    </location>
</feature>
<feature type="compositionally biased region" description="Basic and acidic residues" evidence="1">
    <location>
        <begin position="265"/>
        <end position="289"/>
    </location>
</feature>
<feature type="compositionally biased region" description="Low complexity" evidence="1">
    <location>
        <begin position="181"/>
        <end position="191"/>
    </location>
</feature>
<dbReference type="OrthoDB" id="15419at2"/>
<protein>
    <submittedName>
        <fullName evidence="4">Sporulation related protein</fullName>
    </submittedName>
</protein>
<keyword evidence="2" id="KW-1133">Transmembrane helix</keyword>
<reference evidence="4 5" key="1">
    <citation type="submission" date="2019-03" db="EMBL/GenBank/DDBJ databases">
        <title>Genomic Encyclopedia of Archaeal and Bacterial Type Strains, Phase II (KMG-II): from individual species to whole genera.</title>
        <authorList>
            <person name="Goeker M."/>
        </authorList>
    </citation>
    <scope>NUCLEOTIDE SEQUENCE [LARGE SCALE GENOMIC DNA]</scope>
    <source>
        <strain evidence="4 5">DSM 24425</strain>
    </source>
</reference>
<evidence type="ECO:0000313" key="4">
    <source>
        <dbReference type="EMBL" id="TCK06675.1"/>
    </source>
</evidence>